<evidence type="ECO:0000313" key="5">
    <source>
        <dbReference type="EMBL" id="SVA68435.1"/>
    </source>
</evidence>
<evidence type="ECO:0000256" key="2">
    <source>
        <dbReference type="ARBA" id="ARBA00022723"/>
    </source>
</evidence>
<protein>
    <recommendedName>
        <fullName evidence="4">HpcH/HpaI aldolase/citrate lyase domain-containing protein</fullName>
    </recommendedName>
</protein>
<dbReference type="AlphaFoldDB" id="A0A381XUQ8"/>
<dbReference type="GO" id="GO:0046872">
    <property type="term" value="F:metal ion binding"/>
    <property type="evidence" value="ECO:0007669"/>
    <property type="project" value="UniProtKB-KW"/>
</dbReference>
<evidence type="ECO:0000259" key="4">
    <source>
        <dbReference type="Pfam" id="PF03328"/>
    </source>
</evidence>
<dbReference type="InterPro" id="IPR005000">
    <property type="entry name" value="Aldolase/citrate-lyase_domain"/>
</dbReference>
<sequence length="261" mass="27778">MIELHNAALDKLRSGALSIGIGLRQARTVDIGKAMKTAGFDWLFIDMEHNAMDVDTAVQISVAAQDAGIAPIVRVPGYEHYHATRVMDGGAQGIVVPHVDDAETAARIASNCRYPPVGHRSITGALPQLDFQAHPLKDATETINRETLVVVMLETPTAIDNAEAIAAVPGIDSLLIGTNDLTLEMGIPGQLGDERVVAAYERVIAACQANGKYPGMGGVYTLDLMQRYIAMGARLILAGNDFSLMMDAARGQATAVRDMLA</sequence>
<keyword evidence="2" id="KW-0479">Metal-binding</keyword>
<dbReference type="GO" id="GO:0016832">
    <property type="term" value="F:aldehyde-lyase activity"/>
    <property type="evidence" value="ECO:0007669"/>
    <property type="project" value="TreeGrafter"/>
</dbReference>
<dbReference type="SUPFAM" id="SSF51621">
    <property type="entry name" value="Phosphoenolpyruvate/pyruvate domain"/>
    <property type="match status" value="1"/>
</dbReference>
<dbReference type="Gene3D" id="3.20.20.60">
    <property type="entry name" value="Phosphoenolpyruvate-binding domains"/>
    <property type="match status" value="1"/>
</dbReference>
<keyword evidence="3" id="KW-0456">Lyase</keyword>
<dbReference type="PANTHER" id="PTHR30502:SF0">
    <property type="entry name" value="PHOSPHOENOLPYRUVATE CARBOXYLASE FAMILY PROTEIN"/>
    <property type="match status" value="1"/>
</dbReference>
<proteinExistence type="inferred from homology"/>
<comment type="similarity">
    <text evidence="1">Belongs to the HpcH/HpaI aldolase family.</text>
</comment>
<name>A0A381XUQ8_9ZZZZ</name>
<dbReference type="Pfam" id="PF03328">
    <property type="entry name" value="HpcH_HpaI"/>
    <property type="match status" value="1"/>
</dbReference>
<dbReference type="GO" id="GO:0005737">
    <property type="term" value="C:cytoplasm"/>
    <property type="evidence" value="ECO:0007669"/>
    <property type="project" value="TreeGrafter"/>
</dbReference>
<dbReference type="InterPro" id="IPR040442">
    <property type="entry name" value="Pyrv_kinase-like_dom_sf"/>
</dbReference>
<dbReference type="InterPro" id="IPR050251">
    <property type="entry name" value="HpcH-HpaI_aldolase"/>
</dbReference>
<dbReference type="InterPro" id="IPR015813">
    <property type="entry name" value="Pyrv/PenolPyrv_kinase-like_dom"/>
</dbReference>
<feature type="domain" description="HpcH/HpaI aldolase/citrate lyase" evidence="4">
    <location>
        <begin position="33"/>
        <end position="246"/>
    </location>
</feature>
<organism evidence="5">
    <name type="scientific">marine metagenome</name>
    <dbReference type="NCBI Taxonomy" id="408172"/>
    <lineage>
        <taxon>unclassified sequences</taxon>
        <taxon>metagenomes</taxon>
        <taxon>ecological metagenomes</taxon>
    </lineage>
</organism>
<dbReference type="PANTHER" id="PTHR30502">
    <property type="entry name" value="2-KETO-3-DEOXY-L-RHAMNONATE ALDOLASE"/>
    <property type="match status" value="1"/>
</dbReference>
<gene>
    <name evidence="5" type="ORF">METZ01_LOCUS121289</name>
</gene>
<reference evidence="5" key="1">
    <citation type="submission" date="2018-05" db="EMBL/GenBank/DDBJ databases">
        <authorList>
            <person name="Lanie J.A."/>
            <person name="Ng W.-L."/>
            <person name="Kazmierczak K.M."/>
            <person name="Andrzejewski T.M."/>
            <person name="Davidsen T.M."/>
            <person name="Wayne K.J."/>
            <person name="Tettelin H."/>
            <person name="Glass J.I."/>
            <person name="Rusch D."/>
            <person name="Podicherti R."/>
            <person name="Tsui H.-C.T."/>
            <person name="Winkler M.E."/>
        </authorList>
    </citation>
    <scope>NUCLEOTIDE SEQUENCE</scope>
</reference>
<accession>A0A381XUQ8</accession>
<dbReference type="EMBL" id="UINC01016438">
    <property type="protein sequence ID" value="SVA68435.1"/>
    <property type="molecule type" value="Genomic_DNA"/>
</dbReference>
<evidence type="ECO:0000256" key="3">
    <source>
        <dbReference type="ARBA" id="ARBA00023239"/>
    </source>
</evidence>
<evidence type="ECO:0000256" key="1">
    <source>
        <dbReference type="ARBA" id="ARBA00005568"/>
    </source>
</evidence>